<evidence type="ECO:0008006" key="10">
    <source>
        <dbReference type="Google" id="ProtNLM"/>
    </source>
</evidence>
<evidence type="ECO:0000256" key="7">
    <source>
        <dbReference type="SAM" id="Phobius"/>
    </source>
</evidence>
<reference evidence="9" key="1">
    <citation type="journal article" date="2017" name="Nat. Ecol. Evol.">
        <title>Genome expansion and lineage-specific genetic innovations in the forest pathogenic fungi Armillaria.</title>
        <authorList>
            <person name="Sipos G."/>
            <person name="Prasanna A.N."/>
            <person name="Walter M.C."/>
            <person name="O'Connor E."/>
            <person name="Balint B."/>
            <person name="Krizsan K."/>
            <person name="Kiss B."/>
            <person name="Hess J."/>
            <person name="Varga T."/>
            <person name="Slot J."/>
            <person name="Riley R."/>
            <person name="Boka B."/>
            <person name="Rigling D."/>
            <person name="Barry K."/>
            <person name="Lee J."/>
            <person name="Mihaltcheva S."/>
            <person name="LaButti K."/>
            <person name="Lipzen A."/>
            <person name="Waldron R."/>
            <person name="Moloney N.M."/>
            <person name="Sperisen C."/>
            <person name="Kredics L."/>
            <person name="Vagvoelgyi C."/>
            <person name="Patrignani A."/>
            <person name="Fitzpatrick D."/>
            <person name="Nagy I."/>
            <person name="Doyle S."/>
            <person name="Anderson J.B."/>
            <person name="Grigoriev I.V."/>
            <person name="Gueldener U."/>
            <person name="Muensterkoetter M."/>
            <person name="Nagy L.G."/>
        </authorList>
    </citation>
    <scope>NUCLEOTIDE SEQUENCE [LARGE SCALE GENOMIC DNA]</scope>
    <source>
        <strain evidence="9">Ar21-2</strain>
    </source>
</reference>
<dbReference type="PANTHER" id="PTHR10332:SF88">
    <property type="entry name" value="EQUILIBRATIVE NUCLEOSIDE TRANSPORTER 1, ISOFORM A"/>
    <property type="match status" value="1"/>
</dbReference>
<dbReference type="PRINTS" id="PR01130">
    <property type="entry name" value="DERENTRNSPRT"/>
</dbReference>
<proteinExistence type="inferred from homology"/>
<evidence type="ECO:0000256" key="4">
    <source>
        <dbReference type="ARBA" id="ARBA00022692"/>
    </source>
</evidence>
<protein>
    <recommendedName>
        <fullName evidence="10">Nucleoside transporter</fullName>
    </recommendedName>
</protein>
<dbReference type="SUPFAM" id="SSF103473">
    <property type="entry name" value="MFS general substrate transporter"/>
    <property type="match status" value="1"/>
</dbReference>
<evidence type="ECO:0000256" key="2">
    <source>
        <dbReference type="ARBA" id="ARBA00007965"/>
    </source>
</evidence>
<dbReference type="InParanoid" id="A0A2H3EN01"/>
<evidence type="ECO:0000313" key="9">
    <source>
        <dbReference type="Proteomes" id="UP000217790"/>
    </source>
</evidence>
<feature type="transmembrane region" description="Helical" evidence="7">
    <location>
        <begin position="130"/>
        <end position="150"/>
    </location>
</feature>
<keyword evidence="5 7" id="KW-1133">Transmembrane helix</keyword>
<comment type="subcellular location">
    <subcellularLocation>
        <location evidence="1">Membrane</location>
        <topology evidence="1">Multi-pass membrane protein</topology>
    </subcellularLocation>
</comment>
<feature type="transmembrane region" description="Helical" evidence="7">
    <location>
        <begin position="420"/>
        <end position="440"/>
    </location>
</feature>
<sequence>MSSLRSRSPEALYHPIPQAPLASHPVLPAEPDIEMEDEADPDGAHESTHPHFTHVDARVRWIFFILGCAVLLPWNVVMITATPYFTARLSASSIKPTFSSYLSTSFTASNSIFLAHATATSKKNAPSRQIIVSILCLSVLTALLTLSTFVHTTAGFFFAFVLLNGIAQAAFGSYLQTSCIAVASLFGPTAVQPMMSGQAGVAVVVSGVQVLSALASVRGDSDIEASSVPTGGHGEAEERSAFMFFGLSTLFLLASAGAQVWLTNMPAYKTVAGSLEARAKTDADEIDAEETQGLVSGGRHDAPEEKRKIFRIAKANVVYEVAVAYVFVVTLAVFPPITTSVASTNSSMHTLLFSSIHFFVFGVGDFFGRYICSFPRLLTWSPKRLLTLSFARTLFVPLFLMCNIQRPSSSAYTPIINSDFIFMLILFLFALSNGYVSSMCMMSAPSLEHNHRLKTREDIDVAATVANFCLILGLATGSIMSFAVRGAVCHCNPFTS</sequence>
<dbReference type="Pfam" id="PF01733">
    <property type="entry name" value="Nucleoside_tran"/>
    <property type="match status" value="1"/>
</dbReference>
<accession>A0A2H3EN01</accession>
<dbReference type="OrthoDB" id="10261753at2759"/>
<dbReference type="AlphaFoldDB" id="A0A2H3EN01"/>
<evidence type="ECO:0000256" key="6">
    <source>
        <dbReference type="ARBA" id="ARBA00023136"/>
    </source>
</evidence>
<dbReference type="GO" id="GO:0034257">
    <property type="term" value="F:nicotinamide riboside transmembrane transporter activity"/>
    <property type="evidence" value="ECO:0007669"/>
    <property type="project" value="TreeGrafter"/>
</dbReference>
<keyword evidence="6 7" id="KW-0472">Membrane</keyword>
<evidence type="ECO:0000313" key="8">
    <source>
        <dbReference type="EMBL" id="PBL02098.1"/>
    </source>
</evidence>
<feature type="transmembrane region" description="Helical" evidence="7">
    <location>
        <begin position="61"/>
        <end position="86"/>
    </location>
</feature>
<dbReference type="InterPro" id="IPR002259">
    <property type="entry name" value="Eqnu_transpt"/>
</dbReference>
<feature type="transmembrane region" description="Helical" evidence="7">
    <location>
        <begin position="241"/>
        <end position="262"/>
    </location>
</feature>
<dbReference type="GO" id="GO:0015205">
    <property type="term" value="F:nucleobase transmembrane transporter activity"/>
    <property type="evidence" value="ECO:0007669"/>
    <property type="project" value="TreeGrafter"/>
</dbReference>
<organism evidence="8 9">
    <name type="scientific">Armillaria gallica</name>
    <name type="common">Bulbous honey fungus</name>
    <name type="synonym">Armillaria bulbosa</name>
    <dbReference type="NCBI Taxonomy" id="47427"/>
    <lineage>
        <taxon>Eukaryota</taxon>
        <taxon>Fungi</taxon>
        <taxon>Dikarya</taxon>
        <taxon>Basidiomycota</taxon>
        <taxon>Agaricomycotina</taxon>
        <taxon>Agaricomycetes</taxon>
        <taxon>Agaricomycetidae</taxon>
        <taxon>Agaricales</taxon>
        <taxon>Marasmiineae</taxon>
        <taxon>Physalacriaceae</taxon>
        <taxon>Armillaria</taxon>
    </lineage>
</organism>
<dbReference type="InterPro" id="IPR036259">
    <property type="entry name" value="MFS_trans_sf"/>
</dbReference>
<dbReference type="STRING" id="47427.A0A2H3EN01"/>
<keyword evidence="4 7" id="KW-0812">Transmembrane</keyword>
<keyword evidence="9" id="KW-1185">Reference proteome</keyword>
<name>A0A2H3EN01_ARMGA</name>
<feature type="transmembrane region" description="Helical" evidence="7">
    <location>
        <begin position="317"/>
        <end position="338"/>
    </location>
</feature>
<feature type="transmembrane region" description="Helical" evidence="7">
    <location>
        <begin position="156"/>
        <end position="187"/>
    </location>
</feature>
<feature type="transmembrane region" description="Helical" evidence="7">
    <location>
        <begin position="98"/>
        <end position="118"/>
    </location>
</feature>
<gene>
    <name evidence="8" type="ORF">ARMGADRAFT_1108313</name>
</gene>
<evidence type="ECO:0000256" key="5">
    <source>
        <dbReference type="ARBA" id="ARBA00022989"/>
    </source>
</evidence>
<dbReference type="Proteomes" id="UP000217790">
    <property type="component" value="Unassembled WGS sequence"/>
</dbReference>
<dbReference type="GO" id="GO:0005886">
    <property type="term" value="C:plasma membrane"/>
    <property type="evidence" value="ECO:0007669"/>
    <property type="project" value="TreeGrafter"/>
</dbReference>
<dbReference type="PIRSF" id="PIRSF016379">
    <property type="entry name" value="ENT"/>
    <property type="match status" value="1"/>
</dbReference>
<comment type="similarity">
    <text evidence="2">Belongs to the SLC29A/ENT transporter (TC 2.A.57) family.</text>
</comment>
<evidence type="ECO:0000256" key="1">
    <source>
        <dbReference type="ARBA" id="ARBA00004141"/>
    </source>
</evidence>
<dbReference type="GO" id="GO:0000329">
    <property type="term" value="C:fungal-type vacuole membrane"/>
    <property type="evidence" value="ECO:0007669"/>
    <property type="project" value="TreeGrafter"/>
</dbReference>
<dbReference type="EMBL" id="KZ293645">
    <property type="protein sequence ID" value="PBL02098.1"/>
    <property type="molecule type" value="Genomic_DNA"/>
</dbReference>
<feature type="transmembrane region" description="Helical" evidence="7">
    <location>
        <begin position="461"/>
        <end position="484"/>
    </location>
</feature>
<dbReference type="PANTHER" id="PTHR10332">
    <property type="entry name" value="EQUILIBRATIVE NUCLEOSIDE TRANSPORTER"/>
    <property type="match status" value="1"/>
</dbReference>
<keyword evidence="3" id="KW-0813">Transport</keyword>
<evidence type="ECO:0000256" key="3">
    <source>
        <dbReference type="ARBA" id="ARBA00022448"/>
    </source>
</evidence>
<feature type="transmembrane region" description="Helical" evidence="7">
    <location>
        <begin position="350"/>
        <end position="372"/>
    </location>
</feature>
<dbReference type="OMA" id="GSPWTTK"/>